<reference evidence="1 2" key="1">
    <citation type="journal article" date="2011" name="Proc. Natl. Acad. Sci. U.S.A.">
        <title>Genetic diversity and population structure of the endangered marsupial Sarcophilus harrisii (Tasmanian devil).</title>
        <authorList>
            <person name="Miller W."/>
            <person name="Hayes V.M."/>
            <person name="Ratan A."/>
            <person name="Petersen D.C."/>
            <person name="Wittekindt N.E."/>
            <person name="Miller J."/>
            <person name="Walenz B."/>
            <person name="Knight J."/>
            <person name="Qi J."/>
            <person name="Zhao F."/>
            <person name="Wang Q."/>
            <person name="Bedoya-Reina O.C."/>
            <person name="Katiyar N."/>
            <person name="Tomsho L.P."/>
            <person name="Kasson L.M."/>
            <person name="Hardie R.A."/>
            <person name="Woodbridge P."/>
            <person name="Tindall E.A."/>
            <person name="Bertelsen M.F."/>
            <person name="Dixon D."/>
            <person name="Pyecroft S."/>
            <person name="Helgen K.M."/>
            <person name="Lesk A.M."/>
            <person name="Pringle T.H."/>
            <person name="Patterson N."/>
            <person name="Zhang Y."/>
            <person name="Kreiss A."/>
            <person name="Woods G.M."/>
            <person name="Jones M.E."/>
            <person name="Schuster S.C."/>
        </authorList>
    </citation>
    <scope>NUCLEOTIDE SEQUENCE [LARGE SCALE GENOMIC DNA]</scope>
</reference>
<gene>
    <name evidence="1" type="primary">LRCH4</name>
</gene>
<reference evidence="1" key="3">
    <citation type="submission" date="2025-09" db="UniProtKB">
        <authorList>
            <consortium name="Ensembl"/>
        </authorList>
    </citation>
    <scope>IDENTIFICATION</scope>
</reference>
<dbReference type="AlphaFoldDB" id="A0A7N4V1C3"/>
<name>A0A7N4V1C3_SARHA</name>
<dbReference type="GeneTree" id="ENSGT00940000161668"/>
<reference evidence="1" key="2">
    <citation type="submission" date="2025-08" db="UniProtKB">
        <authorList>
            <consortium name="Ensembl"/>
        </authorList>
    </citation>
    <scope>IDENTIFICATION</scope>
</reference>
<dbReference type="Proteomes" id="UP000007648">
    <property type="component" value="Unassembled WGS sequence"/>
</dbReference>
<sequence length="112" mass="11486">MAAAIIAPLAVGGEETTAAARVPGSTGLPGSRSAERALEEAVATGTLNLSNRRLKQFPRGTASGYDLSDITQAAGTNCCRCLLISASCPFVCSLSATTSWDPCLLTLGPWEV</sequence>
<keyword evidence="2" id="KW-1185">Reference proteome</keyword>
<evidence type="ECO:0000313" key="1">
    <source>
        <dbReference type="Ensembl" id="ENSSHAP00000031962.1"/>
    </source>
</evidence>
<accession>A0A7N4V1C3</accession>
<organism evidence="1 2">
    <name type="scientific">Sarcophilus harrisii</name>
    <name type="common">Tasmanian devil</name>
    <name type="synonym">Sarcophilus laniarius</name>
    <dbReference type="NCBI Taxonomy" id="9305"/>
    <lineage>
        <taxon>Eukaryota</taxon>
        <taxon>Metazoa</taxon>
        <taxon>Chordata</taxon>
        <taxon>Craniata</taxon>
        <taxon>Vertebrata</taxon>
        <taxon>Euteleostomi</taxon>
        <taxon>Mammalia</taxon>
        <taxon>Metatheria</taxon>
        <taxon>Dasyuromorphia</taxon>
        <taxon>Dasyuridae</taxon>
        <taxon>Sarcophilus</taxon>
    </lineage>
</organism>
<protein>
    <submittedName>
        <fullName evidence="1">Leucine rich repeats and calponin homology domain containing 4</fullName>
    </submittedName>
</protein>
<dbReference type="Ensembl" id="ENSSHAT00000042013.1">
    <property type="protein sequence ID" value="ENSSHAP00000031962.1"/>
    <property type="gene ID" value="ENSSHAG00000029259.1"/>
</dbReference>
<proteinExistence type="predicted"/>
<evidence type="ECO:0000313" key="2">
    <source>
        <dbReference type="Proteomes" id="UP000007648"/>
    </source>
</evidence>